<accession>A0A165Q304</accession>
<sequence length="219" mass="25881">MNYLDSSALTTGFDHLNLEQSPIKDEKQEPDEVSKLVGTIKNLRLERPPCVSEEWDHNEWLDWYLQWHPQNDPDLLERDVVRSTARFFLCCMEERYLKECANLGTYSPAELAMGALMLTRFITGEGRKPFGETESGLAVMRLLDACYQEDKNRLTSVWEFTILWAHVEDFYDNRPGRGSRYWMGRLPSTMDEYELLPLAWEIKEKSPWRLWYDWRDIAG</sequence>
<organism evidence="1 2">
    <name type="scientific">Neolentinus lepideus HHB14362 ss-1</name>
    <dbReference type="NCBI Taxonomy" id="1314782"/>
    <lineage>
        <taxon>Eukaryota</taxon>
        <taxon>Fungi</taxon>
        <taxon>Dikarya</taxon>
        <taxon>Basidiomycota</taxon>
        <taxon>Agaricomycotina</taxon>
        <taxon>Agaricomycetes</taxon>
        <taxon>Gloeophyllales</taxon>
        <taxon>Gloeophyllaceae</taxon>
        <taxon>Neolentinus</taxon>
    </lineage>
</organism>
<dbReference type="Proteomes" id="UP000076761">
    <property type="component" value="Unassembled WGS sequence"/>
</dbReference>
<dbReference type="InParanoid" id="A0A165Q304"/>
<reference evidence="1 2" key="1">
    <citation type="journal article" date="2016" name="Mol. Biol. Evol.">
        <title>Comparative Genomics of Early-Diverging Mushroom-Forming Fungi Provides Insights into the Origins of Lignocellulose Decay Capabilities.</title>
        <authorList>
            <person name="Nagy L.G."/>
            <person name="Riley R."/>
            <person name="Tritt A."/>
            <person name="Adam C."/>
            <person name="Daum C."/>
            <person name="Floudas D."/>
            <person name="Sun H."/>
            <person name="Yadav J.S."/>
            <person name="Pangilinan J."/>
            <person name="Larsson K.H."/>
            <person name="Matsuura K."/>
            <person name="Barry K."/>
            <person name="Labutti K."/>
            <person name="Kuo R."/>
            <person name="Ohm R.A."/>
            <person name="Bhattacharya S.S."/>
            <person name="Shirouzu T."/>
            <person name="Yoshinaga Y."/>
            <person name="Martin F.M."/>
            <person name="Grigoriev I.V."/>
            <person name="Hibbett D.S."/>
        </authorList>
    </citation>
    <scope>NUCLEOTIDE SEQUENCE [LARGE SCALE GENOMIC DNA]</scope>
    <source>
        <strain evidence="1 2">HHB14362 ss-1</strain>
    </source>
</reference>
<evidence type="ECO:0000313" key="1">
    <source>
        <dbReference type="EMBL" id="KZT21848.1"/>
    </source>
</evidence>
<dbReference type="OrthoDB" id="3301863at2759"/>
<evidence type="ECO:0000313" key="2">
    <source>
        <dbReference type="Proteomes" id="UP000076761"/>
    </source>
</evidence>
<gene>
    <name evidence="1" type="ORF">NEOLEDRAFT_1244309</name>
</gene>
<name>A0A165Q304_9AGAM</name>
<dbReference type="AlphaFoldDB" id="A0A165Q304"/>
<proteinExistence type="predicted"/>
<protein>
    <submittedName>
        <fullName evidence="1">Uncharacterized protein</fullName>
    </submittedName>
</protein>
<dbReference type="EMBL" id="KV425602">
    <property type="protein sequence ID" value="KZT21848.1"/>
    <property type="molecule type" value="Genomic_DNA"/>
</dbReference>
<keyword evidence="2" id="KW-1185">Reference proteome</keyword>